<gene>
    <name evidence="1" type="ORF">A0V01_05965</name>
</gene>
<proteinExistence type="predicted"/>
<sequence>MRFSLKYLARRLYIKHHRFWNIYMSDGVQSKRADKTVINFPVLNTEDIDYEDVYACVKEWLAKKYTDGLGITIKQVDNDDYCETKRGSLLL</sequence>
<reference evidence="1 2" key="1">
    <citation type="submission" date="2016-03" db="EMBL/GenBank/DDBJ databases">
        <title>Borrelia hermsii Genome sequencing and assembly.</title>
        <authorList>
            <person name="Bontemps-Gallo S."/>
            <person name="Stewart S."/>
        </authorList>
    </citation>
    <scope>NUCLEOTIDE SEQUENCE [LARGE SCALE GENOMIC DNA]</scope>
    <source>
        <strain evidence="1 2">DAH-2E7</strain>
        <plasmid evidence="2">lp28-2 sequence</plasmid>
    </source>
</reference>
<evidence type="ECO:0000313" key="1">
    <source>
        <dbReference type="EMBL" id="AMR76133.1"/>
    </source>
</evidence>
<dbReference type="AlphaFoldDB" id="A0AAN0X7W3"/>
<protein>
    <submittedName>
        <fullName evidence="1">Uncharacterized protein</fullName>
    </submittedName>
</protein>
<keyword evidence="1" id="KW-0614">Plasmid</keyword>
<organism evidence="1 2">
    <name type="scientific">Borrelia hermsii</name>
    <dbReference type="NCBI Taxonomy" id="140"/>
    <lineage>
        <taxon>Bacteria</taxon>
        <taxon>Pseudomonadati</taxon>
        <taxon>Spirochaetota</taxon>
        <taxon>Spirochaetia</taxon>
        <taxon>Spirochaetales</taxon>
        <taxon>Borreliaceae</taxon>
        <taxon>Borrelia</taxon>
    </lineage>
</organism>
<dbReference type="Proteomes" id="UP000075229">
    <property type="component" value="Plasmid Unnamed"/>
</dbReference>
<name>A0AAN0X7W3_BORHE</name>
<dbReference type="RefSeq" id="WP_048651611.1">
    <property type="nucleotide sequence ID" value="NZ_CP014813.1"/>
</dbReference>
<dbReference type="EMBL" id="CP014813">
    <property type="protein sequence ID" value="AMR76133.1"/>
    <property type="molecule type" value="Genomic_DNA"/>
</dbReference>
<accession>A0AAN0X7W3</accession>
<evidence type="ECO:0000313" key="2">
    <source>
        <dbReference type="Proteomes" id="UP000075229"/>
    </source>
</evidence>
<geneLocation type="plasmid" evidence="2">
    <name>lp28-2 sequence</name>
</geneLocation>